<keyword evidence="1" id="KW-1133">Transmembrane helix</keyword>
<evidence type="ECO:0000313" key="3">
    <source>
        <dbReference type="Proteomes" id="UP000821866"/>
    </source>
</evidence>
<gene>
    <name evidence="2" type="ORF">HPB51_025920</name>
</gene>
<dbReference type="Proteomes" id="UP000821866">
    <property type="component" value="Chromosome 3"/>
</dbReference>
<accession>A0A9J6EDA4</accession>
<evidence type="ECO:0000313" key="2">
    <source>
        <dbReference type="EMBL" id="KAH8032467.1"/>
    </source>
</evidence>
<feature type="transmembrane region" description="Helical" evidence="1">
    <location>
        <begin position="67"/>
        <end position="87"/>
    </location>
</feature>
<organism evidence="2 3">
    <name type="scientific">Rhipicephalus microplus</name>
    <name type="common">Cattle tick</name>
    <name type="synonym">Boophilus microplus</name>
    <dbReference type="NCBI Taxonomy" id="6941"/>
    <lineage>
        <taxon>Eukaryota</taxon>
        <taxon>Metazoa</taxon>
        <taxon>Ecdysozoa</taxon>
        <taxon>Arthropoda</taxon>
        <taxon>Chelicerata</taxon>
        <taxon>Arachnida</taxon>
        <taxon>Acari</taxon>
        <taxon>Parasitiformes</taxon>
        <taxon>Ixodida</taxon>
        <taxon>Ixodoidea</taxon>
        <taxon>Ixodidae</taxon>
        <taxon>Rhipicephalinae</taxon>
        <taxon>Rhipicephalus</taxon>
        <taxon>Boophilus</taxon>
    </lineage>
</organism>
<name>A0A9J6EDA4_RHIMP</name>
<keyword evidence="3" id="KW-1185">Reference proteome</keyword>
<reference evidence="2" key="2">
    <citation type="submission" date="2021-09" db="EMBL/GenBank/DDBJ databases">
        <authorList>
            <person name="Jia N."/>
            <person name="Wang J."/>
            <person name="Shi W."/>
            <person name="Du L."/>
            <person name="Sun Y."/>
            <person name="Zhan W."/>
            <person name="Jiang J."/>
            <person name="Wang Q."/>
            <person name="Zhang B."/>
            <person name="Ji P."/>
            <person name="Sakyi L.B."/>
            <person name="Cui X."/>
            <person name="Yuan T."/>
            <person name="Jiang B."/>
            <person name="Yang W."/>
            <person name="Lam T.T.-Y."/>
            <person name="Chang Q."/>
            <person name="Ding S."/>
            <person name="Wang X."/>
            <person name="Zhu J."/>
            <person name="Ruan X."/>
            <person name="Zhao L."/>
            <person name="Wei J."/>
            <person name="Que T."/>
            <person name="Du C."/>
            <person name="Cheng J."/>
            <person name="Dai P."/>
            <person name="Han X."/>
            <person name="Huang E."/>
            <person name="Gao Y."/>
            <person name="Liu J."/>
            <person name="Shao H."/>
            <person name="Ye R."/>
            <person name="Li L."/>
            <person name="Wei W."/>
            <person name="Wang X."/>
            <person name="Wang C."/>
            <person name="Huo Q."/>
            <person name="Li W."/>
            <person name="Guo W."/>
            <person name="Chen H."/>
            <person name="Chen S."/>
            <person name="Zhou L."/>
            <person name="Zhou L."/>
            <person name="Ni X."/>
            <person name="Tian J."/>
            <person name="Zhou Y."/>
            <person name="Sheng Y."/>
            <person name="Liu T."/>
            <person name="Pan Y."/>
            <person name="Xia L."/>
            <person name="Li J."/>
            <person name="Zhao F."/>
            <person name="Cao W."/>
        </authorList>
    </citation>
    <scope>NUCLEOTIDE SEQUENCE</scope>
    <source>
        <strain evidence="2">Rmic-2018</strain>
        <tissue evidence="2">Larvae</tissue>
    </source>
</reference>
<protein>
    <submittedName>
        <fullName evidence="2">Uncharacterized protein</fullName>
    </submittedName>
</protein>
<evidence type="ECO:0000256" key="1">
    <source>
        <dbReference type="SAM" id="Phobius"/>
    </source>
</evidence>
<sequence length="262" mass="29573">MGKRRPRRAGEVTSRQLSATGLSAASSVNLPTPVSGSTGLAATTLHPDPSAYTWGGNPFLMVQQIELFSYLGGFIGIWIGVSFLNVLEYGTQATTWLYHKYKERKTRRLQDADELKIKQPAPHGKGSVCNGRKQTRYPLLGGFRSVCLAFQSEKAGREACDPRFFFHTVAHNVWRAVESSEKQIRNPFLMVQQIELFSYLGGFIGIWIGVSFLNVLEYGTQATTWLYHKYKERKTRRLEDADELKVKPISVRPTNGFPADHW</sequence>
<feature type="transmembrane region" description="Helical" evidence="1">
    <location>
        <begin position="196"/>
        <end position="216"/>
    </location>
</feature>
<dbReference type="AlphaFoldDB" id="A0A9J6EDA4"/>
<proteinExistence type="predicted"/>
<dbReference type="EMBL" id="JABSTU010000005">
    <property type="protein sequence ID" value="KAH8032467.1"/>
    <property type="molecule type" value="Genomic_DNA"/>
</dbReference>
<keyword evidence="1" id="KW-0472">Membrane</keyword>
<keyword evidence="1" id="KW-0812">Transmembrane</keyword>
<comment type="caution">
    <text evidence="2">The sequence shown here is derived from an EMBL/GenBank/DDBJ whole genome shotgun (WGS) entry which is preliminary data.</text>
</comment>
<reference evidence="2" key="1">
    <citation type="journal article" date="2020" name="Cell">
        <title>Large-Scale Comparative Analyses of Tick Genomes Elucidate Their Genetic Diversity and Vector Capacities.</title>
        <authorList>
            <consortium name="Tick Genome and Microbiome Consortium (TIGMIC)"/>
            <person name="Jia N."/>
            <person name="Wang J."/>
            <person name="Shi W."/>
            <person name="Du L."/>
            <person name="Sun Y."/>
            <person name="Zhan W."/>
            <person name="Jiang J.F."/>
            <person name="Wang Q."/>
            <person name="Zhang B."/>
            <person name="Ji P."/>
            <person name="Bell-Sakyi L."/>
            <person name="Cui X.M."/>
            <person name="Yuan T.T."/>
            <person name="Jiang B.G."/>
            <person name="Yang W.F."/>
            <person name="Lam T.T."/>
            <person name="Chang Q.C."/>
            <person name="Ding S.J."/>
            <person name="Wang X.J."/>
            <person name="Zhu J.G."/>
            <person name="Ruan X.D."/>
            <person name="Zhao L."/>
            <person name="Wei J.T."/>
            <person name="Ye R.Z."/>
            <person name="Que T.C."/>
            <person name="Du C.H."/>
            <person name="Zhou Y.H."/>
            <person name="Cheng J.X."/>
            <person name="Dai P.F."/>
            <person name="Guo W.B."/>
            <person name="Han X.H."/>
            <person name="Huang E.J."/>
            <person name="Li L.F."/>
            <person name="Wei W."/>
            <person name="Gao Y.C."/>
            <person name="Liu J.Z."/>
            <person name="Shao H.Z."/>
            <person name="Wang X."/>
            <person name="Wang C.C."/>
            <person name="Yang T.C."/>
            <person name="Huo Q.B."/>
            <person name="Li W."/>
            <person name="Chen H.Y."/>
            <person name="Chen S.E."/>
            <person name="Zhou L.G."/>
            <person name="Ni X.B."/>
            <person name="Tian J.H."/>
            <person name="Sheng Y."/>
            <person name="Liu T."/>
            <person name="Pan Y.S."/>
            <person name="Xia L.Y."/>
            <person name="Li J."/>
            <person name="Zhao F."/>
            <person name="Cao W.C."/>
        </authorList>
    </citation>
    <scope>NUCLEOTIDE SEQUENCE</scope>
    <source>
        <strain evidence="2">Rmic-2018</strain>
    </source>
</reference>